<dbReference type="InterPro" id="IPR002686">
    <property type="entry name" value="Transposase_17"/>
</dbReference>
<dbReference type="NCBIfam" id="NF033573">
    <property type="entry name" value="transpos_IS200"/>
    <property type="match status" value="1"/>
</dbReference>
<keyword evidence="3" id="KW-1185">Reference proteome</keyword>
<gene>
    <name evidence="2" type="ORF">FHS57_000766</name>
</gene>
<dbReference type="InterPro" id="IPR036515">
    <property type="entry name" value="Transposase_17_sf"/>
</dbReference>
<accession>A0A7W5ZH38</accession>
<dbReference type="Pfam" id="PF01797">
    <property type="entry name" value="Y1_Tnp"/>
    <property type="match status" value="1"/>
</dbReference>
<dbReference type="EMBL" id="JACIBY010000001">
    <property type="protein sequence ID" value="MBB3836784.1"/>
    <property type="molecule type" value="Genomic_DNA"/>
</dbReference>
<feature type="domain" description="Transposase IS200-like" evidence="1">
    <location>
        <begin position="5"/>
        <end position="119"/>
    </location>
</feature>
<dbReference type="PANTHER" id="PTHR33360">
    <property type="entry name" value="TRANSPOSASE FOR INSERTION SEQUENCE ELEMENT IS200"/>
    <property type="match status" value="1"/>
</dbReference>
<protein>
    <submittedName>
        <fullName evidence="2">REP element-mobilizing transposase RayT</fullName>
    </submittedName>
</protein>
<dbReference type="SUPFAM" id="SSF143422">
    <property type="entry name" value="Transposase IS200-like"/>
    <property type="match status" value="1"/>
</dbReference>
<evidence type="ECO:0000313" key="3">
    <source>
        <dbReference type="Proteomes" id="UP000541352"/>
    </source>
</evidence>
<reference evidence="2 3" key="1">
    <citation type="submission" date="2020-08" db="EMBL/GenBank/DDBJ databases">
        <title>Genomic Encyclopedia of Type Strains, Phase IV (KMG-IV): sequencing the most valuable type-strain genomes for metagenomic binning, comparative biology and taxonomic classification.</title>
        <authorList>
            <person name="Goeker M."/>
        </authorList>
    </citation>
    <scope>NUCLEOTIDE SEQUENCE [LARGE SCALE GENOMIC DNA]</scope>
    <source>
        <strain evidence="2 3">DSM 17976</strain>
    </source>
</reference>
<dbReference type="Proteomes" id="UP000541352">
    <property type="component" value="Unassembled WGS sequence"/>
</dbReference>
<organism evidence="2 3">
    <name type="scientific">Runella defluvii</name>
    <dbReference type="NCBI Taxonomy" id="370973"/>
    <lineage>
        <taxon>Bacteria</taxon>
        <taxon>Pseudomonadati</taxon>
        <taxon>Bacteroidota</taxon>
        <taxon>Cytophagia</taxon>
        <taxon>Cytophagales</taxon>
        <taxon>Spirosomataceae</taxon>
        <taxon>Runella</taxon>
    </lineage>
</organism>
<dbReference type="PANTHER" id="PTHR33360:SF2">
    <property type="entry name" value="TRANSPOSASE FOR INSERTION SEQUENCE ELEMENT IS200"/>
    <property type="match status" value="1"/>
</dbReference>
<sequence>MANTYTQLYIQFVFSVQGRQNLIKESIRDELEKVMCGIVTNQKCKTYAIYCNPDHTHIFVGMHPTVSPSKLMEQVKSGSSKWLNDKKNIVGKFAWQDGYGAFTYSKSQIDNVVKYILNQPEHHKKQSFREEYLLFLEKFGVDYDPRYVFEWYD</sequence>
<dbReference type="GO" id="GO:0004803">
    <property type="term" value="F:transposase activity"/>
    <property type="evidence" value="ECO:0007669"/>
    <property type="project" value="InterPro"/>
</dbReference>
<name>A0A7W5ZH38_9BACT</name>
<dbReference type="SMART" id="SM01321">
    <property type="entry name" value="Y1_Tnp"/>
    <property type="match status" value="1"/>
</dbReference>
<dbReference type="GO" id="GO:0003677">
    <property type="term" value="F:DNA binding"/>
    <property type="evidence" value="ECO:0007669"/>
    <property type="project" value="InterPro"/>
</dbReference>
<dbReference type="AlphaFoldDB" id="A0A7W5ZH38"/>
<evidence type="ECO:0000313" key="2">
    <source>
        <dbReference type="EMBL" id="MBB3836784.1"/>
    </source>
</evidence>
<dbReference type="Gene3D" id="3.30.70.1290">
    <property type="entry name" value="Transposase IS200-like"/>
    <property type="match status" value="1"/>
</dbReference>
<dbReference type="GO" id="GO:0006313">
    <property type="term" value="P:DNA transposition"/>
    <property type="evidence" value="ECO:0007669"/>
    <property type="project" value="InterPro"/>
</dbReference>
<evidence type="ECO:0000259" key="1">
    <source>
        <dbReference type="SMART" id="SM01321"/>
    </source>
</evidence>
<comment type="caution">
    <text evidence="2">The sequence shown here is derived from an EMBL/GenBank/DDBJ whole genome shotgun (WGS) entry which is preliminary data.</text>
</comment>
<proteinExistence type="predicted"/>
<dbReference type="RefSeq" id="WP_183971553.1">
    <property type="nucleotide sequence ID" value="NZ_JACIBY010000001.1"/>
</dbReference>